<name>A0ABD5LW99_9EURY</name>
<dbReference type="RefSeq" id="WP_371158957.1">
    <property type="nucleotide sequence ID" value="NZ_JBEDNX010000006.1"/>
</dbReference>
<evidence type="ECO:0000313" key="1">
    <source>
        <dbReference type="EMBL" id="MEZ3162289.1"/>
    </source>
</evidence>
<evidence type="ECO:0000313" key="2">
    <source>
        <dbReference type="Proteomes" id="UP001567572"/>
    </source>
</evidence>
<dbReference type="AlphaFoldDB" id="A0ABD5LW99"/>
<sequence>MTTEHTHVAVLANEEEYDGGLTSELPVVDYEFVGSMYMFDLADGTSRSYGTGVVEEVRPVNE</sequence>
<accession>A0ABD5LW99</accession>
<reference evidence="1 2" key="1">
    <citation type="submission" date="2024-06" db="EMBL/GenBank/DDBJ databases">
        <title>Halorubrum miltondacostae sp. nov., a potential PHA producer isolated from an inland solar saltern in Rio Maior, Portugal.</title>
        <authorList>
            <person name="Albuquerque L."/>
            <person name="Viver T."/>
            <person name="Barroso C."/>
            <person name="Claudino R."/>
            <person name="Galvan M."/>
            <person name="Simoes G."/>
            <person name="Lobo Da Cunha A."/>
            <person name="Egas C."/>
        </authorList>
    </citation>
    <scope>NUCLEOTIDE SEQUENCE [LARGE SCALE GENOMIC DNA]</scope>
    <source>
        <strain evidence="1 2">RMP-11</strain>
    </source>
</reference>
<dbReference type="Proteomes" id="UP001567572">
    <property type="component" value="Unassembled WGS sequence"/>
</dbReference>
<comment type="caution">
    <text evidence="1">The sequence shown here is derived from an EMBL/GenBank/DDBJ whole genome shotgun (WGS) entry which is preliminary data.</text>
</comment>
<gene>
    <name evidence="1" type="ORF">ABNG04_00100</name>
</gene>
<organism evidence="1 2">
    <name type="scientific">Halorubrum miltondacostae</name>
    <dbReference type="NCBI Taxonomy" id="3076378"/>
    <lineage>
        <taxon>Archaea</taxon>
        <taxon>Methanobacteriati</taxon>
        <taxon>Methanobacteriota</taxon>
        <taxon>Stenosarchaea group</taxon>
        <taxon>Halobacteria</taxon>
        <taxon>Halobacteriales</taxon>
        <taxon>Haloferacaceae</taxon>
        <taxon>Halorubrum</taxon>
    </lineage>
</organism>
<keyword evidence="2" id="KW-1185">Reference proteome</keyword>
<proteinExistence type="predicted"/>
<protein>
    <submittedName>
        <fullName evidence="1">Uncharacterized protein</fullName>
    </submittedName>
</protein>
<dbReference type="EMBL" id="JBEDNY010000001">
    <property type="protein sequence ID" value="MEZ3162289.1"/>
    <property type="molecule type" value="Genomic_DNA"/>
</dbReference>